<dbReference type="Gene3D" id="1.10.10.10">
    <property type="entry name" value="Winged helix-like DNA-binding domain superfamily/Winged helix DNA-binding domain"/>
    <property type="match status" value="1"/>
</dbReference>
<dbReference type="PANTHER" id="PTHR43133:SF63">
    <property type="entry name" value="RNA POLYMERASE SIGMA FACTOR FECI-RELATED"/>
    <property type="match status" value="1"/>
</dbReference>
<dbReference type="PANTHER" id="PTHR43133">
    <property type="entry name" value="RNA POLYMERASE ECF-TYPE SIGMA FACTO"/>
    <property type="match status" value="1"/>
</dbReference>
<comment type="similarity">
    <text evidence="1">Belongs to the sigma-70 factor family. ECF subfamily.</text>
</comment>
<dbReference type="GO" id="GO:0016987">
    <property type="term" value="F:sigma factor activity"/>
    <property type="evidence" value="ECO:0007669"/>
    <property type="project" value="UniProtKB-KW"/>
</dbReference>
<keyword evidence="3" id="KW-0731">Sigma factor</keyword>
<dbReference type="CDD" id="cd06171">
    <property type="entry name" value="Sigma70_r4"/>
    <property type="match status" value="1"/>
</dbReference>
<proteinExistence type="inferred from homology"/>
<sequence>MAHDDEEIAFWLALEGDDEMGGADHTLPIANLYRAHAARMLAFFGRRASRHEAGDLLHDLFARLAGRRQSSEVENPPAYMSRAAANLLRERARAATARASKAHLLVEEQATTHDYHQQLEQRDRLRRVEKALLALKPRSRHIFLAHRVHGLSYAEIAERAGVSERRVEKIMGKAIADLDRLMERD</sequence>
<dbReference type="EMBL" id="LT840185">
    <property type="protein sequence ID" value="SMF60961.1"/>
    <property type="molecule type" value="Genomic_DNA"/>
</dbReference>
<keyword evidence="2" id="KW-0805">Transcription regulation</keyword>
<keyword evidence="4" id="KW-0804">Transcription</keyword>
<dbReference type="Proteomes" id="UP000192934">
    <property type="component" value="Chromosome I"/>
</dbReference>
<dbReference type="STRING" id="941907.SAMN06295910_0087"/>
<dbReference type="GO" id="GO:0003677">
    <property type="term" value="F:DNA binding"/>
    <property type="evidence" value="ECO:0007669"/>
    <property type="project" value="InterPro"/>
</dbReference>
<evidence type="ECO:0000256" key="3">
    <source>
        <dbReference type="ARBA" id="ARBA00023082"/>
    </source>
</evidence>
<dbReference type="InterPro" id="IPR013325">
    <property type="entry name" value="RNA_pol_sigma_r2"/>
</dbReference>
<dbReference type="SUPFAM" id="SSF88946">
    <property type="entry name" value="Sigma2 domain of RNA polymerase sigma factors"/>
    <property type="match status" value="1"/>
</dbReference>
<dbReference type="InterPro" id="IPR013324">
    <property type="entry name" value="RNA_pol_sigma_r3/r4-like"/>
</dbReference>
<evidence type="ECO:0000256" key="2">
    <source>
        <dbReference type="ARBA" id="ARBA00023015"/>
    </source>
</evidence>
<dbReference type="InterPro" id="IPR039425">
    <property type="entry name" value="RNA_pol_sigma-70-like"/>
</dbReference>
<dbReference type="InterPro" id="IPR036388">
    <property type="entry name" value="WH-like_DNA-bd_sf"/>
</dbReference>
<dbReference type="InterPro" id="IPR014284">
    <property type="entry name" value="RNA_pol_sigma-70_dom"/>
</dbReference>
<gene>
    <name evidence="6" type="ORF">SAMN06295910_0087</name>
</gene>
<evidence type="ECO:0000256" key="4">
    <source>
        <dbReference type="ARBA" id="ARBA00023163"/>
    </source>
</evidence>
<dbReference type="Pfam" id="PF08281">
    <property type="entry name" value="Sigma70_r4_2"/>
    <property type="match status" value="1"/>
</dbReference>
<keyword evidence="7" id="KW-1185">Reference proteome</keyword>
<evidence type="ECO:0000256" key="1">
    <source>
        <dbReference type="ARBA" id="ARBA00010641"/>
    </source>
</evidence>
<dbReference type="AlphaFoldDB" id="A0A1X7FY84"/>
<dbReference type="Gene3D" id="1.10.1740.10">
    <property type="match status" value="1"/>
</dbReference>
<evidence type="ECO:0000313" key="7">
    <source>
        <dbReference type="Proteomes" id="UP000192934"/>
    </source>
</evidence>
<feature type="domain" description="RNA polymerase sigma factor 70 region 4 type 2" evidence="5">
    <location>
        <begin position="126"/>
        <end position="176"/>
    </location>
</feature>
<evidence type="ECO:0000313" key="6">
    <source>
        <dbReference type="EMBL" id="SMF60961.1"/>
    </source>
</evidence>
<accession>A0A1X7FY84</accession>
<dbReference type="OrthoDB" id="7620544at2"/>
<organism evidence="6 7">
    <name type="scientific">Allosphingosinicella indica</name>
    <dbReference type="NCBI Taxonomy" id="941907"/>
    <lineage>
        <taxon>Bacteria</taxon>
        <taxon>Pseudomonadati</taxon>
        <taxon>Pseudomonadota</taxon>
        <taxon>Alphaproteobacteria</taxon>
        <taxon>Sphingomonadales</taxon>
        <taxon>Sphingomonadaceae</taxon>
        <taxon>Allosphingosinicella</taxon>
    </lineage>
</organism>
<evidence type="ECO:0000259" key="5">
    <source>
        <dbReference type="Pfam" id="PF08281"/>
    </source>
</evidence>
<reference evidence="7" key="1">
    <citation type="submission" date="2017-04" db="EMBL/GenBank/DDBJ databases">
        <authorList>
            <person name="Varghese N."/>
            <person name="Submissions S."/>
        </authorList>
    </citation>
    <scope>NUCLEOTIDE SEQUENCE [LARGE SCALE GENOMIC DNA]</scope>
    <source>
        <strain evidence="7">Dd16</strain>
    </source>
</reference>
<dbReference type="InterPro" id="IPR013249">
    <property type="entry name" value="RNA_pol_sigma70_r4_t2"/>
</dbReference>
<protein>
    <submittedName>
        <fullName evidence="6">RNA polymerase sigma-70 factor, ECF subfamily</fullName>
    </submittedName>
</protein>
<dbReference type="GO" id="GO:0006352">
    <property type="term" value="P:DNA-templated transcription initiation"/>
    <property type="evidence" value="ECO:0007669"/>
    <property type="project" value="InterPro"/>
</dbReference>
<name>A0A1X7FY84_9SPHN</name>
<dbReference type="SUPFAM" id="SSF88659">
    <property type="entry name" value="Sigma3 and sigma4 domains of RNA polymerase sigma factors"/>
    <property type="match status" value="1"/>
</dbReference>
<dbReference type="NCBIfam" id="TIGR02937">
    <property type="entry name" value="sigma70-ECF"/>
    <property type="match status" value="1"/>
</dbReference>
<dbReference type="RefSeq" id="WP_085217010.1">
    <property type="nucleotide sequence ID" value="NZ_LT840185.1"/>
</dbReference>